<protein>
    <submittedName>
        <fullName evidence="2">Uncharacterized protein</fullName>
    </submittedName>
</protein>
<accession>A0A8J2REU8</accession>
<sequence>MLQLEYFTLIPLDELETDDENTWLYVLQIRPQKLVHISTPSNVTLPTLNSTINLKDNSQWLDNLSPGDILLQDVLITETISENEQTKIIDTRTFTRPRKNRFSPSHLQPISQRDESSQLNNTYKAGDTLNGAEVLNATVIIDEPSTKNKLNTTTIQGELNATFPVELNGPTEGELSPCNNNVYNLNSTFQTQPASDRSYSVGPAPSKTVLNATYVEDEPVQGPITCLDELDELNEIEEDRCDFNEDGFRKPLMRGAVPKRPLIRTSTWNNEVAASPKKQITPPSSKITPPSSKITPPEANGLKDIEKSAKLQEDILAQTSTPMGKRRFTAFPRPAEVDHNLGSPIISLAEGNVNFGPPIPLRESIVGNANLDSTLDNFNNRTRGIQGQLTFDKSQNSVEIQSDSPSSPASSPYSSQSLESETGVPATAQELIRRSMPNLNNQSRMRLPQPSSLVGNLNRQHGSDSGLRPPSMSGAVRPPVHNGSAFGLMRPQFKVPQPPPPVETDLKTTRGTVTTTEPVRSSQMQQPRSSGMAPPVRGSLLPNAASKLKPLQLVGPRASGAPLPVKAVVPAAKASSDELNSTVVMEKPSVILPPAAPANSGIPRPSMLSRIPMPRTMKSSIPMPAARPRAPHHQ</sequence>
<feature type="compositionally biased region" description="Polar residues" evidence="1">
    <location>
        <begin position="438"/>
        <end position="460"/>
    </location>
</feature>
<feature type="compositionally biased region" description="Polar residues" evidence="1">
    <location>
        <begin position="517"/>
        <end position="529"/>
    </location>
</feature>
<reference evidence="2" key="1">
    <citation type="submission" date="2021-11" db="EMBL/GenBank/DDBJ databases">
        <authorList>
            <person name="Schell T."/>
        </authorList>
    </citation>
    <scope>NUCLEOTIDE SEQUENCE</scope>
    <source>
        <strain evidence="2">M5</strain>
    </source>
</reference>
<comment type="caution">
    <text evidence="2">The sequence shown here is derived from an EMBL/GenBank/DDBJ whole genome shotgun (WGS) entry which is preliminary data.</text>
</comment>
<name>A0A8J2REU8_9CRUS</name>
<evidence type="ECO:0000313" key="2">
    <source>
        <dbReference type="EMBL" id="CAH0100814.1"/>
    </source>
</evidence>
<dbReference type="AlphaFoldDB" id="A0A8J2REU8"/>
<dbReference type="Proteomes" id="UP000789390">
    <property type="component" value="Unassembled WGS sequence"/>
</dbReference>
<feature type="region of interest" description="Disordered" evidence="1">
    <location>
        <begin position="273"/>
        <end position="299"/>
    </location>
</feature>
<keyword evidence="3" id="KW-1185">Reference proteome</keyword>
<feature type="region of interest" description="Disordered" evidence="1">
    <location>
        <begin position="390"/>
        <end position="424"/>
    </location>
</feature>
<feature type="compositionally biased region" description="Low complexity" evidence="1">
    <location>
        <begin position="402"/>
        <end position="420"/>
    </location>
</feature>
<feature type="region of interest" description="Disordered" evidence="1">
    <location>
        <begin position="592"/>
        <end position="634"/>
    </location>
</feature>
<feature type="compositionally biased region" description="Low complexity" evidence="1">
    <location>
        <begin position="280"/>
        <end position="297"/>
    </location>
</feature>
<feature type="compositionally biased region" description="Polar residues" evidence="1">
    <location>
        <begin position="390"/>
        <end position="401"/>
    </location>
</feature>
<gene>
    <name evidence="2" type="ORF">DGAL_LOCUS3102</name>
</gene>
<organism evidence="2 3">
    <name type="scientific">Daphnia galeata</name>
    <dbReference type="NCBI Taxonomy" id="27404"/>
    <lineage>
        <taxon>Eukaryota</taxon>
        <taxon>Metazoa</taxon>
        <taxon>Ecdysozoa</taxon>
        <taxon>Arthropoda</taxon>
        <taxon>Crustacea</taxon>
        <taxon>Branchiopoda</taxon>
        <taxon>Diplostraca</taxon>
        <taxon>Cladocera</taxon>
        <taxon>Anomopoda</taxon>
        <taxon>Daphniidae</taxon>
        <taxon>Daphnia</taxon>
    </lineage>
</organism>
<evidence type="ECO:0000313" key="3">
    <source>
        <dbReference type="Proteomes" id="UP000789390"/>
    </source>
</evidence>
<feature type="region of interest" description="Disordered" evidence="1">
    <location>
        <begin position="97"/>
        <end position="117"/>
    </location>
</feature>
<evidence type="ECO:0000256" key="1">
    <source>
        <dbReference type="SAM" id="MobiDB-lite"/>
    </source>
</evidence>
<feature type="compositionally biased region" description="Polar residues" evidence="1">
    <location>
        <begin position="102"/>
        <end position="117"/>
    </location>
</feature>
<proteinExistence type="predicted"/>
<dbReference type="EMBL" id="CAKKLH010000046">
    <property type="protein sequence ID" value="CAH0100814.1"/>
    <property type="molecule type" value="Genomic_DNA"/>
</dbReference>
<feature type="region of interest" description="Disordered" evidence="1">
    <location>
        <begin position="438"/>
        <end position="534"/>
    </location>
</feature>
<dbReference type="OrthoDB" id="6356084at2759"/>